<evidence type="ECO:0008006" key="5">
    <source>
        <dbReference type="Google" id="ProtNLM"/>
    </source>
</evidence>
<dbReference type="Proteomes" id="UP001523565">
    <property type="component" value="Unassembled WGS sequence"/>
</dbReference>
<organism evidence="3 4">
    <name type="scientific">Ohessyouella blattaphilus</name>
    <dbReference type="NCBI Taxonomy" id="2949333"/>
    <lineage>
        <taxon>Bacteria</taxon>
        <taxon>Bacillati</taxon>
        <taxon>Bacillota</taxon>
        <taxon>Clostridia</taxon>
        <taxon>Lachnospirales</taxon>
        <taxon>Lachnospiraceae</taxon>
        <taxon>Ohessyouella</taxon>
    </lineage>
</organism>
<accession>A0ABT1EKI8</accession>
<feature type="signal peptide" evidence="2">
    <location>
        <begin position="1"/>
        <end position="25"/>
    </location>
</feature>
<feature type="transmembrane region" description="Helical" evidence="1">
    <location>
        <begin position="197"/>
        <end position="218"/>
    </location>
</feature>
<keyword evidence="4" id="KW-1185">Reference proteome</keyword>
<sequence>MKKNKMITAFLVLIMLMGTVLNVSAADRRIEFDGSTKKFNVGANTGENFNNLMPGDNRQIEVDLVNNDATEMKFYLDTHLVENLAAAASHGVMDFSVEVIDNAGARSTLFSAIIADGKTQVSAGEDAMTTDNKLLLATLAKGHKATVVLNLSVDGSSTENAYMRTSGQIDIGITAETKDDYTTIRRISNIIRTGDPAGLAIIGVVALSLIVIIALVVMKRKKKEEEVR</sequence>
<dbReference type="RefSeq" id="WP_262070070.1">
    <property type="nucleotide sequence ID" value="NZ_JAMXOC010000025.1"/>
</dbReference>
<evidence type="ECO:0000313" key="3">
    <source>
        <dbReference type="EMBL" id="MCP1111193.1"/>
    </source>
</evidence>
<proteinExistence type="predicted"/>
<keyword evidence="1" id="KW-1133">Transmembrane helix</keyword>
<name>A0ABT1EKI8_9FIRM</name>
<evidence type="ECO:0000256" key="1">
    <source>
        <dbReference type="SAM" id="Phobius"/>
    </source>
</evidence>
<keyword evidence="1" id="KW-0472">Membrane</keyword>
<evidence type="ECO:0000313" key="4">
    <source>
        <dbReference type="Proteomes" id="UP001523565"/>
    </source>
</evidence>
<dbReference type="EMBL" id="JAMZFV010000025">
    <property type="protein sequence ID" value="MCP1111193.1"/>
    <property type="molecule type" value="Genomic_DNA"/>
</dbReference>
<keyword evidence="1" id="KW-0812">Transmembrane</keyword>
<feature type="chain" id="PRO_5045602349" description="LPXTG cell wall anchor domain-containing protein" evidence="2">
    <location>
        <begin position="26"/>
        <end position="228"/>
    </location>
</feature>
<gene>
    <name evidence="3" type="ORF">NK118_13135</name>
</gene>
<comment type="caution">
    <text evidence="3">The sequence shown here is derived from an EMBL/GenBank/DDBJ whole genome shotgun (WGS) entry which is preliminary data.</text>
</comment>
<reference evidence="3 4" key="1">
    <citation type="journal article" date="2022" name="Genome Biol. Evol.">
        <title>Host diet, physiology and behaviors set the stage for Lachnospiraceae cladogenesis.</title>
        <authorList>
            <person name="Vera-Ponce De Leon A."/>
            <person name="Schneider M."/>
            <person name="Jahnes B.C."/>
            <person name="Sadowski V."/>
            <person name="Camuy-Velez L.A."/>
            <person name="Duan J."/>
            <person name="Sabree Z.L."/>
        </authorList>
    </citation>
    <scope>NUCLEOTIDE SEQUENCE [LARGE SCALE GENOMIC DNA]</scope>
    <source>
        <strain evidence="3 4">PAL227</strain>
    </source>
</reference>
<evidence type="ECO:0000256" key="2">
    <source>
        <dbReference type="SAM" id="SignalP"/>
    </source>
</evidence>
<keyword evidence="2" id="KW-0732">Signal</keyword>
<protein>
    <recommendedName>
        <fullName evidence="5">LPXTG cell wall anchor domain-containing protein</fullName>
    </recommendedName>
</protein>